<evidence type="ECO:0000256" key="2">
    <source>
        <dbReference type="ARBA" id="ARBA00022737"/>
    </source>
</evidence>
<feature type="region of interest" description="Disordered" evidence="4">
    <location>
        <begin position="422"/>
        <end position="502"/>
    </location>
</feature>
<dbReference type="InterPro" id="IPR016187">
    <property type="entry name" value="CTDL_fold"/>
</dbReference>
<dbReference type="InterPro" id="IPR036116">
    <property type="entry name" value="FN3_sf"/>
</dbReference>
<keyword evidence="3" id="KW-1015">Disulfide bond</keyword>
<dbReference type="GeneID" id="120041692"/>
<feature type="domain" description="Fibronectin type-III" evidence="6">
    <location>
        <begin position="197"/>
        <end position="286"/>
    </location>
</feature>
<dbReference type="PROSITE" id="PS00615">
    <property type="entry name" value="C_TYPE_LECTIN_1"/>
    <property type="match status" value="1"/>
</dbReference>
<dbReference type="InterPro" id="IPR033989">
    <property type="entry name" value="CD209-like_CTLD"/>
</dbReference>
<organism evidence="7 8">
    <name type="scientific">Salvelinus namaycush</name>
    <name type="common">Lake trout</name>
    <name type="synonym">Salmo namaycush</name>
    <dbReference type="NCBI Taxonomy" id="8040"/>
    <lineage>
        <taxon>Eukaryota</taxon>
        <taxon>Metazoa</taxon>
        <taxon>Chordata</taxon>
        <taxon>Craniata</taxon>
        <taxon>Vertebrata</taxon>
        <taxon>Euteleostomi</taxon>
        <taxon>Actinopterygii</taxon>
        <taxon>Neopterygii</taxon>
        <taxon>Teleostei</taxon>
        <taxon>Protacanthopterygii</taxon>
        <taxon>Salmoniformes</taxon>
        <taxon>Salmonidae</taxon>
        <taxon>Salmoninae</taxon>
        <taxon>Salvelinus</taxon>
    </lineage>
</organism>
<dbReference type="SUPFAM" id="SSF49265">
    <property type="entry name" value="Fibronectin type III"/>
    <property type="match status" value="2"/>
</dbReference>
<evidence type="ECO:0000313" key="8">
    <source>
        <dbReference type="RefSeq" id="XP_038842487.1"/>
    </source>
</evidence>
<feature type="domain" description="Fibronectin type-III" evidence="6">
    <location>
        <begin position="19"/>
        <end position="108"/>
    </location>
</feature>
<dbReference type="InterPro" id="IPR018378">
    <property type="entry name" value="C-type_lectin_CS"/>
</dbReference>
<evidence type="ECO:0000256" key="4">
    <source>
        <dbReference type="SAM" id="MobiDB-lite"/>
    </source>
</evidence>
<dbReference type="Pfam" id="PF00059">
    <property type="entry name" value="Lectin_C"/>
    <property type="match status" value="1"/>
</dbReference>
<dbReference type="InterPro" id="IPR050991">
    <property type="entry name" value="ECM_Regulatory_Proteins"/>
</dbReference>
<dbReference type="AlphaFoldDB" id="A0A8U0QFQ3"/>
<evidence type="ECO:0000259" key="6">
    <source>
        <dbReference type="PROSITE" id="PS50853"/>
    </source>
</evidence>
<dbReference type="Gene3D" id="2.60.40.10">
    <property type="entry name" value="Immunoglobulins"/>
    <property type="match status" value="4"/>
</dbReference>
<dbReference type="GO" id="GO:0030246">
    <property type="term" value="F:carbohydrate binding"/>
    <property type="evidence" value="ECO:0007669"/>
    <property type="project" value="UniProtKB-KW"/>
</dbReference>
<feature type="domain" description="Fibronectin type-III" evidence="6">
    <location>
        <begin position="287"/>
        <end position="374"/>
    </location>
</feature>
<keyword evidence="2" id="KW-0677">Repeat</keyword>
<gene>
    <name evidence="8" type="primary">LOC120041692</name>
</gene>
<protein>
    <submittedName>
        <fullName evidence="8">Fibronectin-like isoform X5</fullName>
    </submittedName>
</protein>
<keyword evidence="1" id="KW-0430">Lectin</keyword>
<accession>A0A8U0QFQ3</accession>
<evidence type="ECO:0000256" key="1">
    <source>
        <dbReference type="ARBA" id="ARBA00022734"/>
    </source>
</evidence>
<dbReference type="InterPro" id="IPR003961">
    <property type="entry name" value="FN3_dom"/>
</dbReference>
<reference evidence="8" key="1">
    <citation type="submission" date="2025-08" db="UniProtKB">
        <authorList>
            <consortium name="RefSeq"/>
        </authorList>
    </citation>
    <scope>IDENTIFICATION</scope>
    <source>
        <tissue evidence="8">White muscle</tissue>
    </source>
</reference>
<dbReference type="PANTHER" id="PTHR46708:SF2">
    <property type="entry name" value="FIBRONECTIN TYPE-III DOMAIN-CONTAINING PROTEIN"/>
    <property type="match status" value="1"/>
</dbReference>
<dbReference type="CDD" id="cd03590">
    <property type="entry name" value="CLECT_DC-SIGN_like"/>
    <property type="match status" value="1"/>
</dbReference>
<evidence type="ECO:0000259" key="5">
    <source>
        <dbReference type="PROSITE" id="PS50041"/>
    </source>
</evidence>
<dbReference type="Pfam" id="PF00041">
    <property type="entry name" value="fn3"/>
    <property type="match status" value="4"/>
</dbReference>
<proteinExistence type="predicted"/>
<keyword evidence="7" id="KW-1185">Reference proteome</keyword>
<evidence type="ECO:0000256" key="3">
    <source>
        <dbReference type="ARBA" id="ARBA00023157"/>
    </source>
</evidence>
<evidence type="ECO:0000313" key="7">
    <source>
        <dbReference type="Proteomes" id="UP000808372"/>
    </source>
</evidence>
<dbReference type="CDD" id="cd00063">
    <property type="entry name" value="FN3"/>
    <property type="match status" value="4"/>
</dbReference>
<dbReference type="Gene3D" id="1.20.5.400">
    <property type="match status" value="3"/>
</dbReference>
<dbReference type="InterPro" id="IPR013783">
    <property type="entry name" value="Ig-like_fold"/>
</dbReference>
<feature type="domain" description="C-type lectin" evidence="5">
    <location>
        <begin position="552"/>
        <end position="668"/>
    </location>
</feature>
<dbReference type="Gene3D" id="3.10.100.10">
    <property type="entry name" value="Mannose-Binding Protein A, subunit A"/>
    <property type="match status" value="1"/>
</dbReference>
<dbReference type="InterPro" id="IPR001304">
    <property type="entry name" value="C-type_lectin-like"/>
</dbReference>
<dbReference type="Proteomes" id="UP000808372">
    <property type="component" value="Unplaced"/>
</dbReference>
<name>A0A8U0QFQ3_SALNM</name>
<sequence length="669" mass="75100">MSCYGDQHTMLSSDDVLPPPGDFQVLLLTLDSVSLSWSSPQGLTGPQTFRVTWGFDGETSSTRVKGGHHLEISSLKPGEKYQFNMATEGEDGRQSRWVSASLSTVVPPRDLKIDHLGDTSFTLHWSKAEGMEKVPQHFFISNCIPGTDTLTAITDDCHKTFSNLQPGTEYTVSVTTVLSNGEQSESVSTTVCTILPAPELLNVDSVDTTSAAVSWSQPPGLDQTQHHYQISYRCPGTELHITTTSSPSITLSDLKPATEYSVTVCTVLENGKQSQLVLTTFTTVPTAPVQLTVDTTSAAVSWNQPPGLDQTQHHYQISYHCPGTEPHITTMSSHSITLSDLQGGTQYSVTVCTMLEDGRQSQLVSTTLTTVHFQWWRRPSRVAAVCVLLAVIIGLLDSYATSERDQLQASYNTLTKERDQLQNSLNTRTTERDQLQNSLNTRTTERDQLQNSLNTRTTERDQLQNSLNTRTTERDQLQNSLNTRTTERDQLQNSLNTRTTERDQLQNSLNTRTTEVDKLMKSLNTTTMERDQLQKEIERLNKASCPEGWRKFGSSFYYLSTEKKTWENSRQDCLERGADLVIINSEEEQTFINGFESVKWVWIGLTDSVTEGTWKWVDGTPLTTPRYWWSGEPDGGTDQNCVEIYYISSGQGVWRDFDCSFSQEWICEK</sequence>
<dbReference type="SUPFAM" id="SSF56436">
    <property type="entry name" value="C-type lectin-like"/>
    <property type="match status" value="1"/>
</dbReference>
<dbReference type="PANTHER" id="PTHR46708">
    <property type="entry name" value="TENASCIN"/>
    <property type="match status" value="1"/>
</dbReference>
<dbReference type="PROSITE" id="PS50853">
    <property type="entry name" value="FN3"/>
    <property type="match status" value="4"/>
</dbReference>
<dbReference type="SMART" id="SM00034">
    <property type="entry name" value="CLECT"/>
    <property type="match status" value="1"/>
</dbReference>
<feature type="domain" description="Fibronectin type-III" evidence="6">
    <location>
        <begin position="109"/>
        <end position="196"/>
    </location>
</feature>
<dbReference type="RefSeq" id="XP_038842487.1">
    <property type="nucleotide sequence ID" value="XM_038986559.1"/>
</dbReference>
<dbReference type="SMART" id="SM00060">
    <property type="entry name" value="FN3"/>
    <property type="match status" value="4"/>
</dbReference>
<dbReference type="InterPro" id="IPR016186">
    <property type="entry name" value="C-type_lectin-like/link_sf"/>
</dbReference>
<dbReference type="PROSITE" id="PS50041">
    <property type="entry name" value="C_TYPE_LECTIN_2"/>
    <property type="match status" value="1"/>
</dbReference>